<accession>A0A2N5NBQ8</accession>
<dbReference type="RefSeq" id="WP_101807725.1">
    <property type="nucleotide sequence ID" value="NZ_NFEZ01000002.1"/>
</dbReference>
<comment type="caution">
    <text evidence="2">The sequence shown here is derived from an EMBL/GenBank/DDBJ whole genome shotgun (WGS) entry which is preliminary data.</text>
</comment>
<dbReference type="GO" id="GO:0006777">
    <property type="term" value="P:Mo-molybdopterin cofactor biosynthetic process"/>
    <property type="evidence" value="ECO:0007669"/>
    <property type="project" value="InterPro"/>
</dbReference>
<dbReference type="CDD" id="cd03116">
    <property type="entry name" value="MobB"/>
    <property type="match status" value="1"/>
</dbReference>
<evidence type="ECO:0000313" key="2">
    <source>
        <dbReference type="EMBL" id="PLT47786.1"/>
    </source>
</evidence>
<dbReference type="GO" id="GO:0005525">
    <property type="term" value="F:GTP binding"/>
    <property type="evidence" value="ECO:0007669"/>
    <property type="project" value="InterPro"/>
</dbReference>
<dbReference type="Gene3D" id="3.40.50.300">
    <property type="entry name" value="P-loop containing nucleotide triphosphate hydrolases"/>
    <property type="match status" value="1"/>
</dbReference>
<dbReference type="AlphaFoldDB" id="A0A2N5NBQ8"/>
<organism evidence="2 3">
    <name type="scientific">Paenibacillus pasadenensis</name>
    <dbReference type="NCBI Taxonomy" id="217090"/>
    <lineage>
        <taxon>Bacteria</taxon>
        <taxon>Bacillati</taxon>
        <taxon>Bacillota</taxon>
        <taxon>Bacilli</taxon>
        <taxon>Bacillales</taxon>
        <taxon>Paenibacillaceae</taxon>
        <taxon>Paenibacillus</taxon>
    </lineage>
</organism>
<feature type="domain" description="Molybdopterin-guanine dinucleotide biosynthesis protein B (MobB)" evidence="1">
    <location>
        <begin position="4"/>
        <end position="118"/>
    </location>
</feature>
<reference evidence="2 3" key="1">
    <citation type="submission" date="2017-05" db="EMBL/GenBank/DDBJ databases">
        <title>Functional genome analysis of Paenibacillus pasadenensis strain R16: insights on endophytic life style and antifungal activity.</title>
        <authorList>
            <person name="Passera A."/>
            <person name="Marcolungo L."/>
            <person name="Casati P."/>
            <person name="Brasca M."/>
            <person name="Quaglino F."/>
            <person name="Delledonne M."/>
        </authorList>
    </citation>
    <scope>NUCLEOTIDE SEQUENCE [LARGE SCALE GENOMIC DNA]</scope>
    <source>
        <strain evidence="2 3">R16</strain>
    </source>
</reference>
<evidence type="ECO:0000259" key="1">
    <source>
        <dbReference type="Pfam" id="PF03205"/>
    </source>
</evidence>
<dbReference type="InterPro" id="IPR004435">
    <property type="entry name" value="MobB_dom"/>
</dbReference>
<dbReference type="Proteomes" id="UP000234789">
    <property type="component" value="Unassembled WGS sequence"/>
</dbReference>
<keyword evidence="3" id="KW-1185">Reference proteome</keyword>
<dbReference type="PANTHER" id="PTHR40072:SF1">
    <property type="entry name" value="MOLYBDOPTERIN-GUANINE DINUCLEOTIDE BIOSYNTHESIS ADAPTER PROTEIN"/>
    <property type="match status" value="1"/>
</dbReference>
<dbReference type="Pfam" id="PF03205">
    <property type="entry name" value="MobB"/>
    <property type="match status" value="1"/>
</dbReference>
<dbReference type="EMBL" id="NFEZ01000002">
    <property type="protein sequence ID" value="PLT47786.1"/>
    <property type="molecule type" value="Genomic_DNA"/>
</dbReference>
<gene>
    <name evidence="2" type="ORF">B8V81_0693</name>
</gene>
<dbReference type="NCBIfam" id="TIGR00176">
    <property type="entry name" value="mobB"/>
    <property type="match status" value="1"/>
</dbReference>
<dbReference type="SUPFAM" id="SSF52540">
    <property type="entry name" value="P-loop containing nucleoside triphosphate hydrolases"/>
    <property type="match status" value="1"/>
</dbReference>
<dbReference type="InterPro" id="IPR052539">
    <property type="entry name" value="MGD_biosynthesis_adapter"/>
</dbReference>
<proteinExistence type="predicted"/>
<protein>
    <submittedName>
        <fullName evidence="2">Molybdopterin-guanine dinucleotide biosynthesis protein MobB</fullName>
    </submittedName>
</protein>
<dbReference type="PANTHER" id="PTHR40072">
    <property type="entry name" value="MOLYBDOPTERIN-GUANINE DINUCLEOTIDE BIOSYNTHESIS ADAPTER PROTEIN-RELATED"/>
    <property type="match status" value="1"/>
</dbReference>
<name>A0A2N5NBQ8_9BACL</name>
<sequence>MTAVMQLVGGKNAGKTTLLCRLTEELAGRGLSVATIKHDGHELEDERPGCDTRRHRESGAVWSAVSSASRAIVVEERGLSLPELIRLAPPVDVLLVEGFKREPLPKLLVARSLSDLELLPQLAAVAGIALRAELHVRRGSLGLPDGIPVLGADEAAALAELVLTVGLQVGFDR</sequence>
<dbReference type="InterPro" id="IPR027417">
    <property type="entry name" value="P-loop_NTPase"/>
</dbReference>
<evidence type="ECO:0000313" key="3">
    <source>
        <dbReference type="Proteomes" id="UP000234789"/>
    </source>
</evidence>